<organism evidence="3">
    <name type="scientific">Streptomyces sp. R33</name>
    <dbReference type="NCBI Taxonomy" id="3238629"/>
    <lineage>
        <taxon>Bacteria</taxon>
        <taxon>Bacillati</taxon>
        <taxon>Actinomycetota</taxon>
        <taxon>Actinomycetes</taxon>
        <taxon>Kitasatosporales</taxon>
        <taxon>Streptomycetaceae</taxon>
        <taxon>Streptomyces</taxon>
    </lineage>
</organism>
<keyword evidence="2" id="KW-0472">Membrane</keyword>
<dbReference type="AlphaFoldDB" id="A0AB39Y3L5"/>
<feature type="region of interest" description="Disordered" evidence="1">
    <location>
        <begin position="340"/>
        <end position="375"/>
    </location>
</feature>
<evidence type="ECO:0000256" key="2">
    <source>
        <dbReference type="SAM" id="Phobius"/>
    </source>
</evidence>
<proteinExistence type="predicted"/>
<protein>
    <submittedName>
        <fullName evidence="3">Uncharacterized protein</fullName>
    </submittedName>
</protein>
<name>A0AB39Y3L5_9ACTN</name>
<feature type="transmembrane region" description="Helical" evidence="2">
    <location>
        <begin position="75"/>
        <end position="92"/>
    </location>
</feature>
<reference evidence="3" key="1">
    <citation type="submission" date="2024-08" db="EMBL/GenBank/DDBJ databases">
        <authorList>
            <person name="Yu S.T."/>
        </authorList>
    </citation>
    <scope>NUCLEOTIDE SEQUENCE</scope>
    <source>
        <strain evidence="3">R33</strain>
    </source>
</reference>
<evidence type="ECO:0000256" key="1">
    <source>
        <dbReference type="SAM" id="MobiDB-lite"/>
    </source>
</evidence>
<keyword evidence="2" id="KW-0812">Transmembrane</keyword>
<evidence type="ECO:0000313" key="3">
    <source>
        <dbReference type="EMBL" id="XDV64578.1"/>
    </source>
</evidence>
<keyword evidence="2" id="KW-1133">Transmembrane helix</keyword>
<feature type="region of interest" description="Disordered" evidence="1">
    <location>
        <begin position="105"/>
        <end position="137"/>
    </location>
</feature>
<dbReference type="RefSeq" id="WP_053786440.1">
    <property type="nucleotide sequence ID" value="NZ_CP165727.1"/>
</dbReference>
<gene>
    <name evidence="3" type="ORF">AB5J51_17370</name>
</gene>
<feature type="region of interest" description="Disordered" evidence="1">
    <location>
        <begin position="20"/>
        <end position="68"/>
    </location>
</feature>
<feature type="compositionally biased region" description="Basic and acidic residues" evidence="1">
    <location>
        <begin position="105"/>
        <end position="115"/>
    </location>
</feature>
<dbReference type="EMBL" id="CP165727">
    <property type="protein sequence ID" value="XDV64578.1"/>
    <property type="molecule type" value="Genomic_DNA"/>
</dbReference>
<accession>A0AB39Y3L5</accession>
<sequence>MATNSDDDRPAVSDEEWARFVEDAQAGTGQAPREPSARARMVTARLQDRSAEPPGWRTGPAWQEMQGRGRGKRRLKAAGAIVFIAALALIAIRPELVIDRVTGKAAQNDKAREALPAETARPSAPPSALHPDLPTLKEPFKGSPALQWADGAAGIEVPVAEAAGGMSKEQVADALEKAKQFLVAANLDPATLRGERPAAALALLDPKLKEELDRVDGSLTAPTKENDPLHLFSRVKAAELKPAGDVVKVRGRMWVEPGKEAGQAHVLADYTFVYPFVKAKPGAEQVERTIVRREITFSIADPRKWEATAGKLWLDKFNVDLANSACGVYDGFLHPVFDEDAPTGPTPSGTPVDPYDRSKSLEAGGPEDCGTLSRS</sequence>